<proteinExistence type="predicted"/>
<organism evidence="1">
    <name type="scientific">candidate division WOR-3 bacterium</name>
    <dbReference type="NCBI Taxonomy" id="2052148"/>
    <lineage>
        <taxon>Bacteria</taxon>
        <taxon>Bacteria division WOR-3</taxon>
    </lineage>
</organism>
<dbReference type="EMBL" id="DTGZ01000067">
    <property type="protein sequence ID" value="HGV97347.1"/>
    <property type="molecule type" value="Genomic_DNA"/>
</dbReference>
<gene>
    <name evidence="1" type="ORF">ENV60_03505</name>
</gene>
<evidence type="ECO:0000313" key="1">
    <source>
        <dbReference type="EMBL" id="HGV97347.1"/>
    </source>
</evidence>
<reference evidence="1" key="1">
    <citation type="journal article" date="2020" name="mSystems">
        <title>Genome- and Community-Level Interaction Insights into Carbon Utilization and Element Cycling Functions of Hydrothermarchaeota in Hydrothermal Sediment.</title>
        <authorList>
            <person name="Zhou Z."/>
            <person name="Liu Y."/>
            <person name="Xu W."/>
            <person name="Pan J."/>
            <person name="Luo Z.H."/>
            <person name="Li M."/>
        </authorList>
    </citation>
    <scope>NUCLEOTIDE SEQUENCE [LARGE SCALE GENOMIC DNA]</scope>
    <source>
        <strain evidence="1">SpSt-774</strain>
    </source>
</reference>
<name>A0A7C4TB67_UNCW3</name>
<dbReference type="AlphaFoldDB" id="A0A7C4TB67"/>
<comment type="caution">
    <text evidence="1">The sequence shown here is derived from an EMBL/GenBank/DDBJ whole genome shotgun (WGS) entry which is preliminary data.</text>
</comment>
<evidence type="ECO:0008006" key="2">
    <source>
        <dbReference type="Google" id="ProtNLM"/>
    </source>
</evidence>
<accession>A0A7C4TB67</accession>
<sequence>MPKILLELSEDEIVRLILQLPAENQRAILNRLAEKSEVWELMKLSESSFAFWEDPAEDIYEV</sequence>
<protein>
    <recommendedName>
        <fullName evidence="2">DUF2281 domain-containing protein</fullName>
    </recommendedName>
</protein>